<sequence length="149" mass="17700">MKRVQHLTPILNIIFKGKIFFLSRVNGRELIWLKRCEEMLPELYWDYSLDFPFKAKSISKVKDRKHRRACYQSFAQYKKSFKPRPIPKLKILKDEWPALEKWIASMQEATKTAVKKFSDTADAMSYAFNSLENFRTNYMCSWDLAAGED</sequence>
<name>A0AB37CSX3_ACINO</name>
<dbReference type="AlphaFoldDB" id="A0AB37CSX3"/>
<proteinExistence type="predicted"/>
<organism evidence="1 2">
    <name type="scientific">Acinetobacter nosocomialis</name>
    <dbReference type="NCBI Taxonomy" id="106654"/>
    <lineage>
        <taxon>Bacteria</taxon>
        <taxon>Pseudomonadati</taxon>
        <taxon>Pseudomonadota</taxon>
        <taxon>Gammaproteobacteria</taxon>
        <taxon>Moraxellales</taxon>
        <taxon>Moraxellaceae</taxon>
        <taxon>Acinetobacter</taxon>
        <taxon>Acinetobacter calcoaceticus/baumannii complex</taxon>
    </lineage>
</organism>
<dbReference type="EMBL" id="CP045560">
    <property type="protein sequence ID" value="QGA43067.1"/>
    <property type="molecule type" value="Genomic_DNA"/>
</dbReference>
<protein>
    <submittedName>
        <fullName evidence="1">Uncharacterized protein</fullName>
    </submittedName>
</protein>
<evidence type="ECO:0000313" key="2">
    <source>
        <dbReference type="Proteomes" id="UP000325778"/>
    </source>
</evidence>
<dbReference type="RefSeq" id="WP_038342615.1">
    <property type="nucleotide sequence ID" value="NZ_CP045560.1"/>
</dbReference>
<reference evidence="1 2" key="1">
    <citation type="journal article" date="2021" name="MSphere">
        <title>Complete Genome Sequencing of Acinetobacter baumannii AC1633 and Acinetobacter nosocomialis AC1530 Unveils a Large Multidrug-Resistant Plasmid Encoding the NDM-1 and OXA-58 Carbapenemases.</title>
        <authorList>
            <person name="Alattraqchi A.G."/>
            <person name="Mohd Rani F."/>
            <person name="A. Rahman N.I."/>
            <person name="Ismail S."/>
            <person name="Cleary D.W."/>
            <person name="Clarke S.C."/>
            <person name="Yeo C.C."/>
        </authorList>
    </citation>
    <scope>NUCLEOTIDE SEQUENCE [LARGE SCALE GENOMIC DNA]</scope>
    <source>
        <strain evidence="1 2">AC1530</strain>
    </source>
</reference>
<accession>A0AB37CSX3</accession>
<evidence type="ECO:0000313" key="1">
    <source>
        <dbReference type="EMBL" id="QGA43067.1"/>
    </source>
</evidence>
<dbReference type="Proteomes" id="UP000325778">
    <property type="component" value="Chromosome"/>
</dbReference>
<gene>
    <name evidence="1" type="ORF">GD578_03815</name>
</gene>